<feature type="region of interest" description="Disordered" evidence="1">
    <location>
        <begin position="220"/>
        <end position="241"/>
    </location>
</feature>
<evidence type="ECO:0000313" key="3">
    <source>
        <dbReference type="EMBL" id="SEU41517.1"/>
    </source>
</evidence>
<sequence>MKWILALLVAGWLGGTSGAWAETSLDPAPDRFVAGTSYTLGFWVLQHGTHPYEGELSPVGLRFTRPDGESLTFPGTPLPEAGHYAASVVLPAGDWKIEGLQGMFMPHQAGTVSVPGGLKAEPVRKESIDGFVAQGVDYWGAVRPPGFPDLPAEPAPVARATAASAPPAPPSDPLPPSAPPPSVTSSRVAGAAGVPAWTLPLAAAGGAALAAGGWWLVRRRSADDEEPPPRDPSAETIVISG</sequence>
<gene>
    <name evidence="3" type="ORF">SAMN05421811_11969</name>
</gene>
<name>A0A1I0LLC0_9ACTN</name>
<feature type="compositionally biased region" description="Pro residues" evidence="1">
    <location>
        <begin position="166"/>
        <end position="182"/>
    </location>
</feature>
<evidence type="ECO:0000256" key="2">
    <source>
        <dbReference type="SAM" id="SignalP"/>
    </source>
</evidence>
<evidence type="ECO:0008006" key="5">
    <source>
        <dbReference type="Google" id="ProtNLM"/>
    </source>
</evidence>
<accession>A0A1I0LLC0</accession>
<dbReference type="RefSeq" id="WP_091092093.1">
    <property type="nucleotide sequence ID" value="NZ_FOHX01000019.1"/>
</dbReference>
<evidence type="ECO:0000256" key="1">
    <source>
        <dbReference type="SAM" id="MobiDB-lite"/>
    </source>
</evidence>
<reference evidence="3 4" key="1">
    <citation type="submission" date="2016-10" db="EMBL/GenBank/DDBJ databases">
        <authorList>
            <person name="de Groot N.N."/>
        </authorList>
    </citation>
    <scope>NUCLEOTIDE SEQUENCE [LARGE SCALE GENOMIC DNA]</scope>
    <source>
        <strain evidence="3 4">CGMCC 4.5598</strain>
    </source>
</reference>
<dbReference type="AlphaFoldDB" id="A0A1I0LLC0"/>
<proteinExistence type="predicted"/>
<dbReference type="Proteomes" id="UP000199361">
    <property type="component" value="Unassembled WGS sequence"/>
</dbReference>
<protein>
    <recommendedName>
        <fullName evidence="5">Htaa protein</fullName>
    </recommendedName>
</protein>
<keyword evidence="2" id="KW-0732">Signal</keyword>
<feature type="chain" id="PRO_5011600201" description="Htaa protein" evidence="2">
    <location>
        <begin position="22"/>
        <end position="241"/>
    </location>
</feature>
<keyword evidence="4" id="KW-1185">Reference proteome</keyword>
<dbReference type="EMBL" id="FOHX01000019">
    <property type="protein sequence ID" value="SEU41517.1"/>
    <property type="molecule type" value="Genomic_DNA"/>
</dbReference>
<feature type="compositionally biased region" description="Low complexity" evidence="1">
    <location>
        <begin position="155"/>
        <end position="165"/>
    </location>
</feature>
<dbReference type="OrthoDB" id="3543083at2"/>
<feature type="region of interest" description="Disordered" evidence="1">
    <location>
        <begin position="150"/>
        <end position="187"/>
    </location>
</feature>
<feature type="signal peptide" evidence="2">
    <location>
        <begin position="1"/>
        <end position="21"/>
    </location>
</feature>
<evidence type="ECO:0000313" key="4">
    <source>
        <dbReference type="Proteomes" id="UP000199361"/>
    </source>
</evidence>
<organism evidence="3 4">
    <name type="scientific">Nonomuraea wenchangensis</name>
    <dbReference type="NCBI Taxonomy" id="568860"/>
    <lineage>
        <taxon>Bacteria</taxon>
        <taxon>Bacillati</taxon>
        <taxon>Actinomycetota</taxon>
        <taxon>Actinomycetes</taxon>
        <taxon>Streptosporangiales</taxon>
        <taxon>Streptosporangiaceae</taxon>
        <taxon>Nonomuraea</taxon>
    </lineage>
</organism>